<gene>
    <name evidence="6" type="primary">ruvA</name>
    <name evidence="8" type="ORF">A3B90_02430</name>
</gene>
<comment type="domain">
    <text evidence="6">Has three domains with a flexible linker between the domains II and III and assumes an 'L' shape. Domain III is highly mobile and contacts RuvB.</text>
</comment>
<keyword evidence="8" id="KW-0067">ATP-binding</keyword>
<evidence type="ECO:0000256" key="6">
    <source>
        <dbReference type="HAMAP-Rule" id="MF_00031"/>
    </source>
</evidence>
<dbReference type="Gene3D" id="2.40.50.140">
    <property type="entry name" value="Nucleic acid-binding proteins"/>
    <property type="match status" value="1"/>
</dbReference>
<keyword evidence="8" id="KW-0547">Nucleotide-binding</keyword>
<evidence type="ECO:0000256" key="3">
    <source>
        <dbReference type="ARBA" id="ARBA00023125"/>
    </source>
</evidence>
<protein>
    <recommendedName>
        <fullName evidence="6">Holliday junction branch migration complex subunit RuvA</fullName>
    </recommendedName>
</protein>
<keyword evidence="8" id="KW-0378">Hydrolase</keyword>
<keyword evidence="3 6" id="KW-0238">DNA-binding</keyword>
<evidence type="ECO:0000313" key="8">
    <source>
        <dbReference type="EMBL" id="OGH66374.1"/>
    </source>
</evidence>
<dbReference type="Gene3D" id="1.10.8.10">
    <property type="entry name" value="DNA helicase RuvA subunit, C-terminal domain"/>
    <property type="match status" value="1"/>
</dbReference>
<dbReference type="GO" id="GO:0009378">
    <property type="term" value="F:four-way junction helicase activity"/>
    <property type="evidence" value="ECO:0007669"/>
    <property type="project" value="InterPro"/>
</dbReference>
<keyword evidence="4 6" id="KW-0233">DNA recombination</keyword>
<feature type="domain" description="Helix-hairpin-helix DNA-binding motif class 1" evidence="7">
    <location>
        <begin position="73"/>
        <end position="92"/>
    </location>
</feature>
<comment type="subcellular location">
    <subcellularLocation>
        <location evidence="6">Cytoplasm</location>
    </subcellularLocation>
</comment>
<evidence type="ECO:0000256" key="2">
    <source>
        <dbReference type="ARBA" id="ARBA00022763"/>
    </source>
</evidence>
<dbReference type="InterPro" id="IPR013849">
    <property type="entry name" value="DNA_helicase_Holl-junc_RuvA_I"/>
</dbReference>
<keyword evidence="2 6" id="KW-0227">DNA damage</keyword>
<dbReference type="Pfam" id="PF07499">
    <property type="entry name" value="RuvA_C"/>
    <property type="match status" value="1"/>
</dbReference>
<sequence>MIGLLSGKIFEKSKDSVLVETSGGVGYLVRMTTSSVAGCHVGQDIKMYTYLKVSDSALDLYGFQNLEEKDFFELLMTVSGVGPKSAMNILSLGHREEIQSAIARSDVKYLTGVQGMGKKTAERLVVELKNKVIASASDVHSTNTGESAILTDVLEGLMALGYSRDEAKGLVKNIETEGKTAEQILKLALKK</sequence>
<dbReference type="GO" id="GO:0006310">
    <property type="term" value="P:DNA recombination"/>
    <property type="evidence" value="ECO:0007669"/>
    <property type="project" value="UniProtKB-UniRule"/>
</dbReference>
<feature type="region of interest" description="Domain III" evidence="6">
    <location>
        <begin position="144"/>
        <end position="191"/>
    </location>
</feature>
<dbReference type="SUPFAM" id="SSF50249">
    <property type="entry name" value="Nucleic acid-binding proteins"/>
    <property type="match status" value="1"/>
</dbReference>
<dbReference type="Pfam" id="PF01330">
    <property type="entry name" value="RuvA_N"/>
    <property type="match status" value="1"/>
</dbReference>
<evidence type="ECO:0000256" key="5">
    <source>
        <dbReference type="ARBA" id="ARBA00023204"/>
    </source>
</evidence>
<evidence type="ECO:0000313" key="9">
    <source>
        <dbReference type="Proteomes" id="UP000178742"/>
    </source>
</evidence>
<dbReference type="STRING" id="1798676.A3B90_02430"/>
<evidence type="ECO:0000259" key="7">
    <source>
        <dbReference type="SMART" id="SM00278"/>
    </source>
</evidence>
<evidence type="ECO:0000256" key="1">
    <source>
        <dbReference type="ARBA" id="ARBA00022490"/>
    </source>
</evidence>
<dbReference type="GO" id="GO:0009379">
    <property type="term" value="C:Holliday junction helicase complex"/>
    <property type="evidence" value="ECO:0007669"/>
    <property type="project" value="InterPro"/>
</dbReference>
<dbReference type="InterPro" id="IPR000085">
    <property type="entry name" value="RuvA"/>
</dbReference>
<organism evidence="8 9">
    <name type="scientific">Candidatus Magasanikbacteria bacterium RIFCSPHIGHO2_02_FULL_41_13</name>
    <dbReference type="NCBI Taxonomy" id="1798676"/>
    <lineage>
        <taxon>Bacteria</taxon>
        <taxon>Candidatus Magasanikiibacteriota</taxon>
    </lineage>
</organism>
<dbReference type="InterPro" id="IPR012340">
    <property type="entry name" value="NA-bd_OB-fold"/>
</dbReference>
<dbReference type="InterPro" id="IPR036267">
    <property type="entry name" value="RuvA_C_sf"/>
</dbReference>
<dbReference type="SUPFAM" id="SSF47781">
    <property type="entry name" value="RuvA domain 2-like"/>
    <property type="match status" value="1"/>
</dbReference>
<dbReference type="InterPro" id="IPR011114">
    <property type="entry name" value="RuvA_C"/>
</dbReference>
<comment type="caution">
    <text evidence="8">The sequence shown here is derived from an EMBL/GenBank/DDBJ whole genome shotgun (WGS) entry which is preliminary data.</text>
</comment>
<feature type="domain" description="Helix-hairpin-helix DNA-binding motif class 1" evidence="7">
    <location>
        <begin position="108"/>
        <end position="127"/>
    </location>
</feature>
<dbReference type="InterPro" id="IPR010994">
    <property type="entry name" value="RuvA_2-like"/>
</dbReference>
<feature type="region of interest" description="Domain I" evidence="6">
    <location>
        <begin position="1"/>
        <end position="64"/>
    </location>
</feature>
<dbReference type="GO" id="GO:0005737">
    <property type="term" value="C:cytoplasm"/>
    <property type="evidence" value="ECO:0007669"/>
    <property type="project" value="UniProtKB-SubCell"/>
</dbReference>
<name>A0A1F6M434_9BACT</name>
<accession>A0A1F6M434</accession>
<comment type="function">
    <text evidence="6">The RuvA-RuvB-RuvC complex processes Holliday junction (HJ) DNA during genetic recombination and DNA repair, while the RuvA-RuvB complex plays an important role in the rescue of blocked DNA replication forks via replication fork reversal (RFR). RuvA specifically binds to HJ cruciform DNA, conferring on it an open structure. The RuvB hexamer acts as an ATP-dependent pump, pulling dsDNA into and through the RuvAB complex. HJ branch migration allows RuvC to scan DNA until it finds its consensus sequence, where it cleaves and resolves the cruciform DNA.</text>
</comment>
<dbReference type="Proteomes" id="UP000178742">
    <property type="component" value="Unassembled WGS sequence"/>
</dbReference>
<reference evidence="8 9" key="1">
    <citation type="journal article" date="2016" name="Nat. Commun.">
        <title>Thousands of microbial genomes shed light on interconnected biogeochemical processes in an aquifer system.</title>
        <authorList>
            <person name="Anantharaman K."/>
            <person name="Brown C.T."/>
            <person name="Hug L.A."/>
            <person name="Sharon I."/>
            <person name="Castelle C.J."/>
            <person name="Probst A.J."/>
            <person name="Thomas B.C."/>
            <person name="Singh A."/>
            <person name="Wilkins M.J."/>
            <person name="Karaoz U."/>
            <person name="Brodie E.L."/>
            <person name="Williams K.H."/>
            <person name="Hubbard S.S."/>
            <person name="Banfield J.F."/>
        </authorList>
    </citation>
    <scope>NUCLEOTIDE SEQUENCE [LARGE SCALE GENOMIC DNA]</scope>
</reference>
<dbReference type="CDD" id="cd14332">
    <property type="entry name" value="UBA_RuvA_C"/>
    <property type="match status" value="1"/>
</dbReference>
<evidence type="ECO:0000256" key="4">
    <source>
        <dbReference type="ARBA" id="ARBA00023172"/>
    </source>
</evidence>
<dbReference type="GO" id="GO:0048476">
    <property type="term" value="C:Holliday junction resolvase complex"/>
    <property type="evidence" value="ECO:0007669"/>
    <property type="project" value="UniProtKB-UniRule"/>
</dbReference>
<dbReference type="GO" id="GO:0000400">
    <property type="term" value="F:four-way junction DNA binding"/>
    <property type="evidence" value="ECO:0007669"/>
    <property type="project" value="UniProtKB-UniRule"/>
</dbReference>
<dbReference type="Pfam" id="PF14520">
    <property type="entry name" value="HHH_5"/>
    <property type="match status" value="1"/>
</dbReference>
<dbReference type="NCBIfam" id="TIGR00084">
    <property type="entry name" value="ruvA"/>
    <property type="match status" value="1"/>
</dbReference>
<dbReference type="InterPro" id="IPR003583">
    <property type="entry name" value="Hlx-hairpin-Hlx_DNA-bd_motif"/>
</dbReference>
<dbReference type="SUPFAM" id="SSF46929">
    <property type="entry name" value="DNA helicase RuvA subunit, C-terminal domain"/>
    <property type="match status" value="1"/>
</dbReference>
<comment type="caution">
    <text evidence="6">Lacks conserved residue(s) required for the propagation of feature annotation.</text>
</comment>
<dbReference type="Gene3D" id="1.10.150.20">
    <property type="entry name" value="5' to 3' exonuclease, C-terminal subdomain"/>
    <property type="match status" value="1"/>
</dbReference>
<keyword evidence="5 6" id="KW-0234">DNA repair</keyword>
<dbReference type="SMART" id="SM00278">
    <property type="entry name" value="HhH1"/>
    <property type="match status" value="2"/>
</dbReference>
<proteinExistence type="inferred from homology"/>
<keyword evidence="8" id="KW-0347">Helicase</keyword>
<dbReference type="GO" id="GO:0006281">
    <property type="term" value="P:DNA repair"/>
    <property type="evidence" value="ECO:0007669"/>
    <property type="project" value="UniProtKB-UniRule"/>
</dbReference>
<dbReference type="GO" id="GO:0005524">
    <property type="term" value="F:ATP binding"/>
    <property type="evidence" value="ECO:0007669"/>
    <property type="project" value="InterPro"/>
</dbReference>
<keyword evidence="1 6" id="KW-0963">Cytoplasm</keyword>
<comment type="similarity">
    <text evidence="6">Belongs to the RuvA family.</text>
</comment>
<dbReference type="AlphaFoldDB" id="A0A1F6M434"/>
<dbReference type="HAMAP" id="MF_00031">
    <property type="entry name" value="DNA_HJ_migration_RuvA"/>
    <property type="match status" value="1"/>
</dbReference>
<comment type="subunit">
    <text evidence="6">Homotetramer. Forms an RuvA(8)-RuvB(12)-Holliday junction (HJ) complex. HJ DNA is sandwiched between 2 RuvA tetramers; dsDNA enters through RuvA and exits via RuvB. An RuvB hexamer assembles on each DNA strand where it exits the tetramer. Each RuvB hexamer is contacted by two RuvA subunits (via domain III) on 2 adjacent RuvB subunits; this complex drives branch migration. In the full resolvosome a probable DNA-RuvA(4)-RuvB(12)-RuvC(2) complex forms which resolves the HJ.</text>
</comment>
<dbReference type="EMBL" id="MFPX01000019">
    <property type="protein sequence ID" value="OGH66374.1"/>
    <property type="molecule type" value="Genomic_DNA"/>
</dbReference>